<evidence type="ECO:0000313" key="2">
    <source>
        <dbReference type="Proteomes" id="UP001424741"/>
    </source>
</evidence>
<dbReference type="EMBL" id="BAABRL010000008">
    <property type="protein sequence ID" value="GAA5496324.1"/>
    <property type="molecule type" value="Genomic_DNA"/>
</dbReference>
<keyword evidence="2" id="KW-1185">Reference proteome</keyword>
<proteinExistence type="predicted"/>
<comment type="caution">
    <text evidence="1">The sequence shown here is derived from an EMBL/GenBank/DDBJ whole genome shotgun (WGS) entry which is preliminary data.</text>
</comment>
<accession>A0ABP9V410</accession>
<name>A0ABP9V410_9BACT</name>
<gene>
    <name evidence="1" type="ORF">Rhal01_02507</name>
</gene>
<reference evidence="1 2" key="1">
    <citation type="submission" date="2024-02" db="EMBL/GenBank/DDBJ databases">
        <title>Rubritalea halochordaticola NBRC 107102.</title>
        <authorList>
            <person name="Ichikawa N."/>
            <person name="Katano-Makiyama Y."/>
            <person name="Hidaka K."/>
        </authorList>
    </citation>
    <scope>NUCLEOTIDE SEQUENCE [LARGE SCALE GENOMIC DNA]</scope>
    <source>
        <strain evidence="1 2">NBRC 107102</strain>
    </source>
</reference>
<evidence type="ECO:0000313" key="1">
    <source>
        <dbReference type="EMBL" id="GAA5496324.1"/>
    </source>
</evidence>
<protein>
    <submittedName>
        <fullName evidence="1">Uncharacterized protein</fullName>
    </submittedName>
</protein>
<organism evidence="1 2">
    <name type="scientific">Rubritalea halochordaticola</name>
    <dbReference type="NCBI Taxonomy" id="714537"/>
    <lineage>
        <taxon>Bacteria</taxon>
        <taxon>Pseudomonadati</taxon>
        <taxon>Verrucomicrobiota</taxon>
        <taxon>Verrucomicrobiia</taxon>
        <taxon>Verrucomicrobiales</taxon>
        <taxon>Rubritaleaceae</taxon>
        <taxon>Rubritalea</taxon>
    </lineage>
</organism>
<sequence length="135" mass="15857">MYKYFFLILMSLPCMGNMLRIPVSDENGKAMNELVFFIEKSTDKKKGYQLAIYSPVKNFLQVNYTIMQNDKPVSQKTRLKNGVFREKMVFQSVNLLEEISTHVDLDNKKGDELRRLFEEQKTKKFHIIVHGSITK</sequence>
<dbReference type="Proteomes" id="UP001424741">
    <property type="component" value="Unassembled WGS sequence"/>
</dbReference>